<dbReference type="PROSITE" id="PS50011">
    <property type="entry name" value="PROTEIN_KINASE_DOM"/>
    <property type="match status" value="1"/>
</dbReference>
<evidence type="ECO:0000256" key="3">
    <source>
        <dbReference type="ARBA" id="ARBA00022777"/>
    </source>
</evidence>
<feature type="region of interest" description="Disordered" evidence="6">
    <location>
        <begin position="278"/>
        <end position="298"/>
    </location>
</feature>
<dbReference type="KEGG" id="sact:DMT42_10760"/>
<dbReference type="InterPro" id="IPR008271">
    <property type="entry name" value="Ser/Thr_kinase_AS"/>
</dbReference>
<feature type="binding site" evidence="5">
    <location>
        <position position="43"/>
    </location>
    <ligand>
        <name>ATP</name>
        <dbReference type="ChEBI" id="CHEBI:30616"/>
    </ligand>
</feature>
<dbReference type="InterPro" id="IPR002372">
    <property type="entry name" value="PQQ_rpt_dom"/>
</dbReference>
<dbReference type="Pfam" id="PF13360">
    <property type="entry name" value="PQQ_2"/>
    <property type="match status" value="2"/>
</dbReference>
<organism evidence="8 9">
    <name type="scientific">Streptomyces actuosus</name>
    <dbReference type="NCBI Taxonomy" id="1885"/>
    <lineage>
        <taxon>Bacteria</taxon>
        <taxon>Bacillati</taxon>
        <taxon>Actinomycetota</taxon>
        <taxon>Actinomycetes</taxon>
        <taxon>Kitasatosporales</taxon>
        <taxon>Streptomycetaceae</taxon>
        <taxon>Streptomyces</taxon>
    </lineage>
</organism>
<dbReference type="Gene3D" id="2.130.10.10">
    <property type="entry name" value="YVTN repeat-like/Quinoprotein amine dehydrogenase"/>
    <property type="match status" value="1"/>
</dbReference>
<evidence type="ECO:0000256" key="4">
    <source>
        <dbReference type="ARBA" id="ARBA00022840"/>
    </source>
</evidence>
<dbReference type="AlphaFoldDB" id="A0A2U9P0G2"/>
<dbReference type="SUPFAM" id="SSF50998">
    <property type="entry name" value="Quinoprotein alcohol dehydrogenase-like"/>
    <property type="match status" value="1"/>
</dbReference>
<keyword evidence="9" id="KW-1185">Reference proteome</keyword>
<dbReference type="PROSITE" id="PS00107">
    <property type="entry name" value="PROTEIN_KINASE_ATP"/>
    <property type="match status" value="1"/>
</dbReference>
<dbReference type="InterPro" id="IPR011009">
    <property type="entry name" value="Kinase-like_dom_sf"/>
</dbReference>
<accession>A0A2U9P0G2</accession>
<dbReference type="PANTHER" id="PTHR43289:SF34">
    <property type="entry name" value="SERINE_THREONINE-PROTEIN KINASE YBDM-RELATED"/>
    <property type="match status" value="1"/>
</dbReference>
<protein>
    <submittedName>
        <fullName evidence="8">Serine/threonine protein kinase</fullName>
    </submittedName>
</protein>
<dbReference type="GO" id="GO:0005524">
    <property type="term" value="F:ATP binding"/>
    <property type="evidence" value="ECO:0007669"/>
    <property type="project" value="UniProtKB-UniRule"/>
</dbReference>
<evidence type="ECO:0000256" key="2">
    <source>
        <dbReference type="ARBA" id="ARBA00022741"/>
    </source>
</evidence>
<dbReference type="InterPro" id="IPR015943">
    <property type="entry name" value="WD40/YVTN_repeat-like_dom_sf"/>
</dbReference>
<dbReference type="SMART" id="SM00220">
    <property type="entry name" value="S_TKc"/>
    <property type="match status" value="1"/>
</dbReference>
<feature type="compositionally biased region" description="Pro residues" evidence="6">
    <location>
        <begin position="519"/>
        <end position="536"/>
    </location>
</feature>
<feature type="compositionally biased region" description="Pro residues" evidence="6">
    <location>
        <begin position="454"/>
        <end position="486"/>
    </location>
</feature>
<dbReference type="InterPro" id="IPR000719">
    <property type="entry name" value="Prot_kinase_dom"/>
</dbReference>
<feature type="compositionally biased region" description="Pro residues" evidence="6">
    <location>
        <begin position="320"/>
        <end position="348"/>
    </location>
</feature>
<dbReference type="Gene3D" id="3.30.200.20">
    <property type="entry name" value="Phosphorylase Kinase, domain 1"/>
    <property type="match status" value="1"/>
</dbReference>
<keyword evidence="1" id="KW-0808">Transferase</keyword>
<dbReference type="Gene3D" id="1.10.510.10">
    <property type="entry name" value="Transferase(Phosphotransferase) domain 1"/>
    <property type="match status" value="1"/>
</dbReference>
<proteinExistence type="predicted"/>
<dbReference type="InterPro" id="IPR018391">
    <property type="entry name" value="PQQ_b-propeller_rpt"/>
</dbReference>
<dbReference type="PANTHER" id="PTHR43289">
    <property type="entry name" value="MITOGEN-ACTIVATED PROTEIN KINASE KINASE KINASE 20-RELATED"/>
    <property type="match status" value="1"/>
</dbReference>
<sequence>MQALRATDPRRIGPYEVLGRLGAGGMGEVYLAASRSGPRVAVKVVRAEHAEDRTFRARFRHEVRAAQTVGGTGTYTARVVDADTEAERPWMATEFVDGPNLRDAVLDGGPLPSDAVRALAGALGEALAAIHAKGMVHRDLKPSNILLAQDGPRVIDFGIVRALEATSLTRTGTVVGSVGYVSPEQIRNGGAVGPPSDVFSLGAVLAYASAGREPFGEGQDSVVLLRILTRDYDLTGVPDGIRALVEACFAEDPDKRPTPHGVVALVGHTSSSLRASLRPGWYGPAGGPPSAAPERWMPARDSGERLSGVEYVAPLTTTDTPPPATATPAAEPPPSPTPQPTPPGPSAPAPALQGPSAPAPAPDRHAPATHHPAAAAAPAPAAADAPAPPGPAVTDASPSPVRPALSPGTPRPPQAPEPSPADTPTPSGRPAPGPASAPEPDAPVTPPASASAPAAPPAPAPHPAAPSVPAPSGRPAPAPASAPEPDVPAGSPATGSEPAAPKAPAPHPAAPHAQAPSGRPAPAPTSAPEPAAPQAPPSRQGAPVGSSVSAAAAGGVSGSVAVDTPGPPTAVQPGRRRVLGLLAGGAVTAAAGAGGWWWVSRSDDKDRDHGYANSGGGAAGEPAVLRWQYDVGGLGGLTGPCAAVSPDGTTVYVGGVNGTLHAVTAAGAKRWSVRLGDETSTPVASAGGVFCLAWENDRGLRKLHALGPDGTRRWERTLGDNGYDRPLLLDDHILVALGNTDAGGLRCVAADGSTRWTATTPAGPTDTPLVAGDVVYTGCYGDRLLALDASDGRRLWSVPGGIDVGGPVLVGTTLVADSGGEWNRHGFRSRDGKLLWEKEVSSGPLVAGDDALAVAVSGGTFEGIRAADGSTAWTYESPYRDRDPALTVAGGLVYVRARAELLALGVDGRLRWTVTVGRDAGEDVHAPLVGGRRLYIPSGTGIAAVDVTA</sequence>
<keyword evidence="4 5" id="KW-0067">ATP-binding</keyword>
<evidence type="ECO:0000259" key="7">
    <source>
        <dbReference type="PROSITE" id="PS50011"/>
    </source>
</evidence>
<dbReference type="OrthoDB" id="9801841at2"/>
<dbReference type="PROSITE" id="PS00108">
    <property type="entry name" value="PROTEIN_KINASE_ST"/>
    <property type="match status" value="1"/>
</dbReference>
<dbReference type="SUPFAM" id="SSF56112">
    <property type="entry name" value="Protein kinase-like (PK-like)"/>
    <property type="match status" value="1"/>
</dbReference>
<dbReference type="SMART" id="SM00564">
    <property type="entry name" value="PQQ"/>
    <property type="match status" value="5"/>
</dbReference>
<evidence type="ECO:0000256" key="1">
    <source>
        <dbReference type="ARBA" id="ARBA00022679"/>
    </source>
</evidence>
<feature type="domain" description="Protein kinase" evidence="7">
    <location>
        <begin position="15"/>
        <end position="271"/>
    </location>
</feature>
<dbReference type="InterPro" id="IPR011047">
    <property type="entry name" value="Quinoprotein_ADH-like_sf"/>
</dbReference>
<evidence type="ECO:0000313" key="9">
    <source>
        <dbReference type="Proteomes" id="UP000247634"/>
    </source>
</evidence>
<keyword evidence="8" id="KW-0723">Serine/threonine-protein kinase</keyword>
<dbReference type="EMBL" id="CP029788">
    <property type="protein sequence ID" value="AWT42754.1"/>
    <property type="molecule type" value="Genomic_DNA"/>
</dbReference>
<evidence type="ECO:0000256" key="6">
    <source>
        <dbReference type="SAM" id="MobiDB-lite"/>
    </source>
</evidence>
<dbReference type="CDD" id="cd14014">
    <property type="entry name" value="STKc_PknB_like"/>
    <property type="match status" value="1"/>
</dbReference>
<feature type="compositionally biased region" description="Low complexity" evidence="6">
    <location>
        <begin position="537"/>
        <end position="550"/>
    </location>
</feature>
<gene>
    <name evidence="8" type="ORF">DMT42_10760</name>
</gene>
<evidence type="ECO:0000256" key="5">
    <source>
        <dbReference type="PROSITE-ProRule" id="PRU10141"/>
    </source>
</evidence>
<keyword evidence="3 8" id="KW-0418">Kinase</keyword>
<evidence type="ECO:0000313" key="8">
    <source>
        <dbReference type="EMBL" id="AWT42754.1"/>
    </source>
</evidence>
<feature type="compositionally biased region" description="Low complexity" evidence="6">
    <location>
        <begin position="369"/>
        <end position="385"/>
    </location>
</feature>
<dbReference type="InterPro" id="IPR017441">
    <property type="entry name" value="Protein_kinase_ATP_BS"/>
</dbReference>
<feature type="compositionally biased region" description="Pro residues" evidence="6">
    <location>
        <begin position="409"/>
        <end position="446"/>
    </location>
</feature>
<dbReference type="RefSeq" id="WP_110627676.1">
    <property type="nucleotide sequence ID" value="NZ_CP029788.1"/>
</dbReference>
<reference evidence="8 9" key="1">
    <citation type="submission" date="2018-06" db="EMBL/GenBank/DDBJ databases">
        <title>The complete genome sequence of a nosiheptide producer Streptomyces actuosus ATCC 25421: deducing the ability of producing a new class III lantibiotics.</title>
        <authorList>
            <person name="Liu W."/>
            <person name="Sun F."/>
            <person name="Hu Y."/>
        </authorList>
    </citation>
    <scope>NUCLEOTIDE SEQUENCE [LARGE SCALE GENOMIC DNA]</scope>
    <source>
        <strain evidence="8 9">ATCC 25421</strain>
    </source>
</reference>
<dbReference type="Gene3D" id="2.40.128.630">
    <property type="match status" value="1"/>
</dbReference>
<dbReference type="Proteomes" id="UP000247634">
    <property type="component" value="Chromosome"/>
</dbReference>
<name>A0A2U9P0G2_STRAS</name>
<dbReference type="GO" id="GO:0004674">
    <property type="term" value="F:protein serine/threonine kinase activity"/>
    <property type="evidence" value="ECO:0007669"/>
    <property type="project" value="UniProtKB-KW"/>
</dbReference>
<keyword evidence="2 5" id="KW-0547">Nucleotide-binding</keyword>
<dbReference type="Pfam" id="PF00069">
    <property type="entry name" value="Pkinase"/>
    <property type="match status" value="1"/>
</dbReference>
<dbReference type="PRINTS" id="PR01217">
    <property type="entry name" value="PRICHEXTENSN"/>
</dbReference>
<feature type="region of interest" description="Disordered" evidence="6">
    <location>
        <begin position="314"/>
        <end position="550"/>
    </location>
</feature>